<dbReference type="PRINTS" id="PR00447">
    <property type="entry name" value="NATRESASSCMP"/>
</dbReference>
<accession>A0ABS9K989</accession>
<evidence type="ECO:0000256" key="6">
    <source>
        <dbReference type="ARBA" id="ARBA00023136"/>
    </source>
</evidence>
<keyword evidence="5 7" id="KW-1133">Transmembrane helix</keyword>
<evidence type="ECO:0000256" key="7">
    <source>
        <dbReference type="SAM" id="Phobius"/>
    </source>
</evidence>
<organism evidence="8 9">
    <name type="scientific">Rhodohalobacter sulfatireducens</name>
    <dbReference type="NCBI Taxonomy" id="2911366"/>
    <lineage>
        <taxon>Bacteria</taxon>
        <taxon>Pseudomonadati</taxon>
        <taxon>Balneolota</taxon>
        <taxon>Balneolia</taxon>
        <taxon>Balneolales</taxon>
        <taxon>Balneolaceae</taxon>
        <taxon>Rhodohalobacter</taxon>
    </lineage>
</organism>
<keyword evidence="4" id="KW-0769">Symport</keyword>
<dbReference type="Proteomes" id="UP001165366">
    <property type="component" value="Unassembled WGS sequence"/>
</dbReference>
<dbReference type="EMBL" id="JAKLWS010000002">
    <property type="protein sequence ID" value="MCG2587424.1"/>
    <property type="molecule type" value="Genomic_DNA"/>
</dbReference>
<evidence type="ECO:0000256" key="4">
    <source>
        <dbReference type="ARBA" id="ARBA00022847"/>
    </source>
</evidence>
<feature type="transmembrane region" description="Helical" evidence="7">
    <location>
        <begin position="83"/>
        <end position="105"/>
    </location>
</feature>
<comment type="caution">
    <text evidence="8">The sequence shown here is derived from an EMBL/GenBank/DDBJ whole genome shotgun (WGS) entry which is preliminary data.</text>
</comment>
<dbReference type="NCBIfam" id="NF037982">
    <property type="entry name" value="Nramp_1"/>
    <property type="match status" value="1"/>
</dbReference>
<feature type="transmembrane region" description="Helical" evidence="7">
    <location>
        <begin position="111"/>
        <end position="136"/>
    </location>
</feature>
<evidence type="ECO:0000256" key="2">
    <source>
        <dbReference type="ARBA" id="ARBA00022448"/>
    </source>
</evidence>
<dbReference type="Pfam" id="PF01566">
    <property type="entry name" value="Nramp"/>
    <property type="match status" value="1"/>
</dbReference>
<dbReference type="PANTHER" id="PTHR11706">
    <property type="entry name" value="SOLUTE CARRIER PROTEIN FAMILY 11 MEMBER"/>
    <property type="match status" value="1"/>
</dbReference>
<name>A0ABS9K989_9BACT</name>
<keyword evidence="6 7" id="KW-0472">Membrane</keyword>
<evidence type="ECO:0000256" key="3">
    <source>
        <dbReference type="ARBA" id="ARBA00022692"/>
    </source>
</evidence>
<feature type="transmembrane region" description="Helical" evidence="7">
    <location>
        <begin position="39"/>
        <end position="62"/>
    </location>
</feature>
<dbReference type="RefSeq" id="WP_237852268.1">
    <property type="nucleotide sequence ID" value="NZ_JAKLWS010000002.1"/>
</dbReference>
<keyword evidence="2" id="KW-0813">Transport</keyword>
<keyword evidence="3 7" id="KW-0812">Transmembrane</keyword>
<sequence length="434" mass="46276">MKKRFLNILFWSILSAAFIGPGTVTTAASAGAEFGYKLIWALIFSIIACYVLQESAARIYAVSGMNLGEAIQREYSESKWGKIITGLVLISILTGCAAFEAGNIVGAASGISLLFASIPQWITVGGIGTIAGVLLWRGTVQQIATLLGIVVAVMGFCFLITAFLIPHDILQLLADGLTPTIPTGSELLVLGLIGTTVVPYNIFLGSGLKHTQNLSEMKMSIFVAIGLGGFISITILLTGTAISGQFTFEALALALSERLGNWAYALLGVGLFGAGISSTLTAALAASITAQSLLSKPGPNQKWGEQTLRFRSVWLIVLLIGIIFGFLNFQPVPVIILAQALNGIILPVIAIILFLMINNSGIIKKEHQNSSIYNLVTAVVVYLTVLIGLTNLFRASFRVTNSEWISPTAILLLSFVIFALFMIPLAKNIFRSDS</sequence>
<feature type="transmembrane region" description="Helical" evidence="7">
    <location>
        <begin position="404"/>
        <end position="426"/>
    </location>
</feature>
<feature type="transmembrane region" description="Helical" evidence="7">
    <location>
        <begin position="371"/>
        <end position="392"/>
    </location>
</feature>
<comment type="subcellular location">
    <subcellularLocation>
        <location evidence="1">Membrane</location>
        <topology evidence="1">Multi-pass membrane protein</topology>
    </subcellularLocation>
</comment>
<evidence type="ECO:0000313" key="9">
    <source>
        <dbReference type="Proteomes" id="UP001165366"/>
    </source>
</evidence>
<feature type="transmembrane region" description="Helical" evidence="7">
    <location>
        <begin position="335"/>
        <end position="359"/>
    </location>
</feature>
<gene>
    <name evidence="8" type="ORF">L6773_02520</name>
</gene>
<keyword evidence="9" id="KW-1185">Reference proteome</keyword>
<reference evidence="8" key="2">
    <citation type="submission" date="2024-05" db="EMBL/GenBank/DDBJ databases">
        <title>Rhodohalobacter halophilus gen. nov., sp. nov., a moderately halophilic member of the family Balneolaceae.</title>
        <authorList>
            <person name="Xia J."/>
        </authorList>
    </citation>
    <scope>NUCLEOTIDE SEQUENCE</scope>
    <source>
        <strain evidence="8">WB101</strain>
    </source>
</reference>
<feature type="transmembrane region" description="Helical" evidence="7">
    <location>
        <begin position="262"/>
        <end position="287"/>
    </location>
</feature>
<feature type="transmembrane region" description="Helical" evidence="7">
    <location>
        <begin position="143"/>
        <end position="167"/>
    </location>
</feature>
<evidence type="ECO:0000256" key="1">
    <source>
        <dbReference type="ARBA" id="ARBA00004141"/>
    </source>
</evidence>
<dbReference type="InterPro" id="IPR001046">
    <property type="entry name" value="NRAMP_fam"/>
</dbReference>
<feature type="transmembrane region" description="Helical" evidence="7">
    <location>
        <begin position="187"/>
        <end position="208"/>
    </location>
</feature>
<feature type="transmembrane region" description="Helical" evidence="7">
    <location>
        <begin position="308"/>
        <end position="329"/>
    </location>
</feature>
<feature type="transmembrane region" description="Helical" evidence="7">
    <location>
        <begin position="220"/>
        <end position="242"/>
    </location>
</feature>
<evidence type="ECO:0000313" key="8">
    <source>
        <dbReference type="EMBL" id="MCG2587424.1"/>
    </source>
</evidence>
<proteinExistence type="predicted"/>
<evidence type="ECO:0000256" key="5">
    <source>
        <dbReference type="ARBA" id="ARBA00022989"/>
    </source>
</evidence>
<reference evidence="8" key="1">
    <citation type="submission" date="2022-01" db="EMBL/GenBank/DDBJ databases">
        <authorList>
            <person name="Wang Y."/>
        </authorList>
    </citation>
    <scope>NUCLEOTIDE SEQUENCE</scope>
    <source>
        <strain evidence="8">WB101</strain>
    </source>
</reference>
<protein>
    <submittedName>
        <fullName evidence="8">Nramp family divalent metal transporter</fullName>
    </submittedName>
</protein>
<dbReference type="PANTHER" id="PTHR11706:SF33">
    <property type="entry name" value="NATURAL RESISTANCE-ASSOCIATED MACROPHAGE PROTEIN 2"/>
    <property type="match status" value="1"/>
</dbReference>